<evidence type="ECO:0000313" key="1">
    <source>
        <dbReference type="EMBL" id="XKQ38535.1"/>
    </source>
</evidence>
<dbReference type="EMBL" id="CP171844">
    <property type="protein sequence ID" value="XKQ38535.1"/>
    <property type="molecule type" value="Genomic_DNA"/>
</dbReference>
<accession>A0ACD5EZJ5</accession>
<reference evidence="1" key="1">
    <citation type="submission" date="2024-10" db="EMBL/GenBank/DDBJ databases">
        <title>Strain of Rhizobium-related bacteria isolated fromm roots of Vavilovia formosa.</title>
        <authorList>
            <person name="Kimeklis A."/>
            <person name="Afonin A."/>
        </authorList>
    </citation>
    <scope>NUCLEOTIDE SEQUENCE</scope>
    <source>
        <strain evidence="1">Vaf12</strain>
    </source>
</reference>
<proteinExistence type="predicted"/>
<protein>
    <submittedName>
        <fullName evidence="1">Arc family DNA-binding protein</fullName>
    </submittedName>
</protein>
<gene>
    <name evidence="1" type="ORF">A4A59_015495</name>
</gene>
<dbReference type="Proteomes" id="UP000076193">
    <property type="component" value="Chromosome"/>
</dbReference>
<evidence type="ECO:0000313" key="2">
    <source>
        <dbReference type="Proteomes" id="UP000076193"/>
    </source>
</evidence>
<sequence>MTQNPPDMKIRVSTSLRAQVEAAARENNRTLNSEIVSRLEASFRDDEGDARSAVAANTLLRSSLHGDPLKKLEERVEELEAKVANLMAGK</sequence>
<keyword evidence="1" id="KW-0238">DNA-binding</keyword>
<organism evidence="1 2">
    <name type="scientific">Rhizobium leguminosarum</name>
    <dbReference type="NCBI Taxonomy" id="384"/>
    <lineage>
        <taxon>Bacteria</taxon>
        <taxon>Pseudomonadati</taxon>
        <taxon>Pseudomonadota</taxon>
        <taxon>Alphaproteobacteria</taxon>
        <taxon>Hyphomicrobiales</taxon>
        <taxon>Rhizobiaceae</taxon>
        <taxon>Rhizobium/Agrobacterium group</taxon>
        <taxon>Rhizobium</taxon>
    </lineage>
</organism>
<name>A0ACD5EZJ5_RHILE</name>